<reference evidence="2 3" key="1">
    <citation type="journal article" date="2021" name="Sci. Rep.">
        <title>The genome of the diatom Chaetoceros tenuissimus carries an ancient integrated fragment of an extant virus.</title>
        <authorList>
            <person name="Hongo Y."/>
            <person name="Kimura K."/>
            <person name="Takaki Y."/>
            <person name="Yoshida Y."/>
            <person name="Baba S."/>
            <person name="Kobayashi G."/>
            <person name="Nagasaki K."/>
            <person name="Hano T."/>
            <person name="Tomaru Y."/>
        </authorList>
    </citation>
    <scope>NUCLEOTIDE SEQUENCE [LARGE SCALE GENOMIC DNA]</scope>
    <source>
        <strain evidence="2 3">NIES-3715</strain>
    </source>
</reference>
<dbReference type="AlphaFoldDB" id="A0AAD3CNJ9"/>
<dbReference type="EMBL" id="BLLK01000029">
    <property type="protein sequence ID" value="GFH49014.1"/>
    <property type="molecule type" value="Genomic_DNA"/>
</dbReference>
<accession>A0AAD3CNJ9</accession>
<gene>
    <name evidence="2" type="ORF">CTEN210_05490</name>
</gene>
<keyword evidence="3" id="KW-1185">Reference proteome</keyword>
<evidence type="ECO:0000313" key="2">
    <source>
        <dbReference type="EMBL" id="GFH49014.1"/>
    </source>
</evidence>
<sequence>MSTFHSHDSASQGLESKSSSYMSRSSSSDTSSEDSFDSDTTISSTTNDTSISSSSDNSSDYSQSLHSSNKLEEHDDWKLFIGANEEDKVMHNTVDFMMFNEGADWNEDVSVATSTSQKDKDMIPDTAFATIAERNRIYYRNRCCERTNLFILLNNCGNLLMRKGKSVVGNCKQQSFLQRIQARLERLLQLLYSFGLLCPEIMWYEYSDGTIPGALPSCLLTDARHLAKLNIASMHDHTLVALQDYFLKCVNNEKFIELLFSLESNLSLRGKKISLVIGPRGWEELYESGGPKVLNSVKLHNNQFICDETDGYRSVQCLQSMMRDLRSSLFHTSTLNKTQFPAVKLVHDEFDRIIEKKQWDHLNDVDQGKNHELALRQASAIHIYRAYHKVMALIFEWITKSSEEPYGSIEEYWIKWQNQLETRPTGSNDHSHVHVL</sequence>
<organism evidence="2 3">
    <name type="scientific">Chaetoceros tenuissimus</name>
    <dbReference type="NCBI Taxonomy" id="426638"/>
    <lineage>
        <taxon>Eukaryota</taxon>
        <taxon>Sar</taxon>
        <taxon>Stramenopiles</taxon>
        <taxon>Ochrophyta</taxon>
        <taxon>Bacillariophyta</taxon>
        <taxon>Coscinodiscophyceae</taxon>
        <taxon>Chaetocerotophycidae</taxon>
        <taxon>Chaetocerotales</taxon>
        <taxon>Chaetocerotaceae</taxon>
        <taxon>Chaetoceros</taxon>
    </lineage>
</organism>
<comment type="caution">
    <text evidence="2">The sequence shown here is derived from an EMBL/GenBank/DDBJ whole genome shotgun (WGS) entry which is preliminary data.</text>
</comment>
<name>A0AAD3CNJ9_9STRA</name>
<feature type="compositionally biased region" description="Low complexity" evidence="1">
    <location>
        <begin position="38"/>
        <end position="67"/>
    </location>
</feature>
<dbReference type="Proteomes" id="UP001054902">
    <property type="component" value="Unassembled WGS sequence"/>
</dbReference>
<proteinExistence type="predicted"/>
<evidence type="ECO:0000313" key="3">
    <source>
        <dbReference type="Proteomes" id="UP001054902"/>
    </source>
</evidence>
<evidence type="ECO:0000256" key="1">
    <source>
        <dbReference type="SAM" id="MobiDB-lite"/>
    </source>
</evidence>
<protein>
    <submittedName>
        <fullName evidence="2">Uncharacterized protein</fullName>
    </submittedName>
</protein>
<feature type="region of interest" description="Disordered" evidence="1">
    <location>
        <begin position="1"/>
        <end position="67"/>
    </location>
</feature>
<feature type="compositionally biased region" description="Low complexity" evidence="1">
    <location>
        <begin position="16"/>
        <end position="30"/>
    </location>
</feature>